<feature type="compositionally biased region" description="Basic residues" evidence="1">
    <location>
        <begin position="57"/>
        <end position="77"/>
    </location>
</feature>
<dbReference type="EMBL" id="QJKJ01010328">
    <property type="protein sequence ID" value="RDX74004.1"/>
    <property type="molecule type" value="Genomic_DNA"/>
</dbReference>
<sequence length="146" mass="17531">MEKENKKDIDSVKRDILSINTKVEVLSRENEENMHSSMQESETSHEEDHVSGSSISHRSHKHGHNERVERHGRRKRERNQPRRDDLESVKFKFLLFLRENKLDANLDWEMKEDEKALYDTWAELCHPTMLETYMLSYKDYTKGLRV</sequence>
<evidence type="ECO:0000313" key="2">
    <source>
        <dbReference type="EMBL" id="RDX74004.1"/>
    </source>
</evidence>
<dbReference type="Proteomes" id="UP000257109">
    <property type="component" value="Unassembled WGS sequence"/>
</dbReference>
<gene>
    <name evidence="2" type="ORF">CR513_46300</name>
</gene>
<proteinExistence type="predicted"/>
<evidence type="ECO:0000313" key="3">
    <source>
        <dbReference type="Proteomes" id="UP000257109"/>
    </source>
</evidence>
<accession>A0A371F6S5</accession>
<feature type="compositionally biased region" description="Basic and acidic residues" evidence="1">
    <location>
        <begin position="25"/>
        <end position="34"/>
    </location>
</feature>
<reference evidence="2" key="1">
    <citation type="submission" date="2018-05" db="EMBL/GenBank/DDBJ databases">
        <title>Draft genome of Mucuna pruriens seed.</title>
        <authorList>
            <person name="Nnadi N.E."/>
            <person name="Vos R."/>
            <person name="Hasami M.H."/>
            <person name="Devisetty U.K."/>
            <person name="Aguiy J.C."/>
        </authorList>
    </citation>
    <scope>NUCLEOTIDE SEQUENCE [LARGE SCALE GENOMIC DNA]</scope>
    <source>
        <strain evidence="2">JCA_2017</strain>
    </source>
</reference>
<name>A0A371F6S5_MUCPR</name>
<feature type="region of interest" description="Disordered" evidence="1">
    <location>
        <begin position="20"/>
        <end position="83"/>
    </location>
</feature>
<keyword evidence="3" id="KW-1185">Reference proteome</keyword>
<protein>
    <recommendedName>
        <fullName evidence="4">Retrotransposon gag domain-containing protein</fullName>
    </recommendedName>
</protein>
<comment type="caution">
    <text evidence="2">The sequence shown here is derived from an EMBL/GenBank/DDBJ whole genome shotgun (WGS) entry which is preliminary data.</text>
</comment>
<dbReference type="AlphaFoldDB" id="A0A371F6S5"/>
<evidence type="ECO:0000256" key="1">
    <source>
        <dbReference type="SAM" id="MobiDB-lite"/>
    </source>
</evidence>
<evidence type="ECO:0008006" key="4">
    <source>
        <dbReference type="Google" id="ProtNLM"/>
    </source>
</evidence>
<feature type="non-terminal residue" evidence="2">
    <location>
        <position position="1"/>
    </location>
</feature>
<organism evidence="2 3">
    <name type="scientific">Mucuna pruriens</name>
    <name type="common">Velvet bean</name>
    <name type="synonym">Dolichos pruriens</name>
    <dbReference type="NCBI Taxonomy" id="157652"/>
    <lineage>
        <taxon>Eukaryota</taxon>
        <taxon>Viridiplantae</taxon>
        <taxon>Streptophyta</taxon>
        <taxon>Embryophyta</taxon>
        <taxon>Tracheophyta</taxon>
        <taxon>Spermatophyta</taxon>
        <taxon>Magnoliopsida</taxon>
        <taxon>eudicotyledons</taxon>
        <taxon>Gunneridae</taxon>
        <taxon>Pentapetalae</taxon>
        <taxon>rosids</taxon>
        <taxon>fabids</taxon>
        <taxon>Fabales</taxon>
        <taxon>Fabaceae</taxon>
        <taxon>Papilionoideae</taxon>
        <taxon>50 kb inversion clade</taxon>
        <taxon>NPAAA clade</taxon>
        <taxon>indigoferoid/millettioid clade</taxon>
        <taxon>Phaseoleae</taxon>
        <taxon>Mucuna</taxon>
    </lineage>
</organism>